<name>A0A9P0QUG9_9ASCO</name>
<evidence type="ECO:0000256" key="2">
    <source>
        <dbReference type="ARBA" id="ARBA00004496"/>
    </source>
</evidence>
<evidence type="ECO:0000313" key="9">
    <source>
        <dbReference type="EMBL" id="CAH2355237.1"/>
    </source>
</evidence>
<dbReference type="InterPro" id="IPR027417">
    <property type="entry name" value="P-loop_NTPase"/>
</dbReference>
<comment type="pathway">
    <text evidence="3">tRNA modification; 5-methoxycarbonylmethyl-2-thiouridine-tRNA biosynthesis.</text>
</comment>
<dbReference type="CDD" id="cd19496">
    <property type="entry name" value="Elp5"/>
    <property type="match status" value="1"/>
</dbReference>
<keyword evidence="10" id="KW-1185">Reference proteome</keyword>
<dbReference type="EMBL" id="CAKXYY010000023">
    <property type="protein sequence ID" value="CAH2355237.1"/>
    <property type="molecule type" value="Genomic_DNA"/>
</dbReference>
<evidence type="ECO:0000313" key="10">
    <source>
        <dbReference type="Proteomes" id="UP000837801"/>
    </source>
</evidence>
<accession>A0A9P0QUG9</accession>
<evidence type="ECO:0000256" key="6">
    <source>
        <dbReference type="ARBA" id="ARBA00022490"/>
    </source>
</evidence>
<evidence type="ECO:0000256" key="3">
    <source>
        <dbReference type="ARBA" id="ARBA00005043"/>
    </source>
</evidence>
<comment type="subcellular location">
    <subcellularLocation>
        <location evidence="2">Cytoplasm</location>
    </subcellularLocation>
    <subcellularLocation>
        <location evidence="1">Nucleus</location>
    </subcellularLocation>
</comment>
<keyword evidence="7" id="KW-0819">tRNA processing</keyword>
<gene>
    <name evidence="9" type="ORF">CLIB1423_23S00848</name>
</gene>
<dbReference type="GO" id="GO:0000049">
    <property type="term" value="F:tRNA binding"/>
    <property type="evidence" value="ECO:0007669"/>
    <property type="project" value="TreeGrafter"/>
</dbReference>
<dbReference type="PANTHER" id="PTHR15641:SF1">
    <property type="entry name" value="ELONGATOR COMPLEX PROTEIN 5"/>
    <property type="match status" value="1"/>
</dbReference>
<dbReference type="GO" id="GO:0005634">
    <property type="term" value="C:nucleus"/>
    <property type="evidence" value="ECO:0007669"/>
    <property type="project" value="UniProtKB-SubCell"/>
</dbReference>
<dbReference type="AlphaFoldDB" id="A0A9P0QUG9"/>
<reference evidence="9" key="1">
    <citation type="submission" date="2022-03" db="EMBL/GenBank/DDBJ databases">
        <authorList>
            <person name="Legras J.-L."/>
            <person name="Devillers H."/>
            <person name="Grondin C."/>
        </authorList>
    </citation>
    <scope>NUCLEOTIDE SEQUENCE</scope>
    <source>
        <strain evidence="9">CLIB 1423</strain>
    </source>
</reference>
<comment type="caution">
    <text evidence="9">The sequence shown here is derived from an EMBL/GenBank/DDBJ whole genome shotgun (WGS) entry which is preliminary data.</text>
</comment>
<comment type="similarity">
    <text evidence="4">Belongs to the ELP5 family.</text>
</comment>
<organism evidence="9 10">
    <name type="scientific">[Candida] railenensis</name>
    <dbReference type="NCBI Taxonomy" id="45579"/>
    <lineage>
        <taxon>Eukaryota</taxon>
        <taxon>Fungi</taxon>
        <taxon>Dikarya</taxon>
        <taxon>Ascomycota</taxon>
        <taxon>Saccharomycotina</taxon>
        <taxon>Pichiomycetes</taxon>
        <taxon>Debaryomycetaceae</taxon>
        <taxon>Kurtzmaniella</taxon>
    </lineage>
</organism>
<evidence type="ECO:0000256" key="1">
    <source>
        <dbReference type="ARBA" id="ARBA00004123"/>
    </source>
</evidence>
<evidence type="ECO:0000256" key="7">
    <source>
        <dbReference type="ARBA" id="ARBA00022694"/>
    </source>
</evidence>
<dbReference type="OrthoDB" id="166907at2759"/>
<proteinExistence type="inferred from homology"/>
<sequence length="306" mass="34586">MSTNQSSTILLTRLLSLKENSPFLLVIDSLAQTSFHFLNEIISRISSNTKVIYLSFETTNRPAYATEFIECLDLTTAKILELVKIHSTSSQPSSLANPKTFVIIDSLNYVSNLELSSFITGCISPNVCLLGCFHSNIPEPQQLINTNYPSSLSILSFIASSIFEIDPLYDERKIDEETLENSLSTKLKFPINCNLNSEVFKVTLKNRRKSGRSLTFRYILNTSSHTIEVYTKSTSEQNQEEDEEELLKDLTTFNLTTNSKQKIAREQVDLPFMQAQEALGSAGGAIVYEFEKDDDYDEDDPYEDPF</sequence>
<dbReference type="GO" id="GO:0033588">
    <property type="term" value="C:elongator holoenzyme complex"/>
    <property type="evidence" value="ECO:0007669"/>
    <property type="project" value="InterPro"/>
</dbReference>
<protein>
    <recommendedName>
        <fullName evidence="5">Elongator complex protein 5</fullName>
    </recommendedName>
</protein>
<dbReference type="GO" id="GO:0002098">
    <property type="term" value="P:tRNA wobble uridine modification"/>
    <property type="evidence" value="ECO:0007669"/>
    <property type="project" value="InterPro"/>
</dbReference>
<keyword evidence="6" id="KW-0963">Cytoplasm</keyword>
<evidence type="ECO:0000256" key="5">
    <source>
        <dbReference type="ARBA" id="ARBA00020264"/>
    </source>
</evidence>
<keyword evidence="8" id="KW-0539">Nucleus</keyword>
<dbReference type="Pfam" id="PF10483">
    <property type="entry name" value="Elong_Iki1"/>
    <property type="match status" value="1"/>
</dbReference>
<evidence type="ECO:0000256" key="4">
    <source>
        <dbReference type="ARBA" id="ARBA00009567"/>
    </source>
</evidence>
<dbReference type="GO" id="GO:0005829">
    <property type="term" value="C:cytosol"/>
    <property type="evidence" value="ECO:0007669"/>
    <property type="project" value="TreeGrafter"/>
</dbReference>
<dbReference type="InterPro" id="IPR019519">
    <property type="entry name" value="Elp5"/>
</dbReference>
<dbReference type="Proteomes" id="UP000837801">
    <property type="component" value="Unassembled WGS sequence"/>
</dbReference>
<evidence type="ECO:0000256" key="8">
    <source>
        <dbReference type="ARBA" id="ARBA00023242"/>
    </source>
</evidence>
<dbReference type="Gene3D" id="3.40.50.300">
    <property type="entry name" value="P-loop containing nucleotide triphosphate hydrolases"/>
    <property type="match status" value="1"/>
</dbReference>
<dbReference type="PANTHER" id="PTHR15641">
    <property type="entry name" value="ELONGATOR COMPLEX PROTEIN 5"/>
    <property type="match status" value="1"/>
</dbReference>